<evidence type="ECO:0000256" key="1">
    <source>
        <dbReference type="ARBA" id="ARBA00022741"/>
    </source>
</evidence>
<dbReference type="GO" id="GO:0008094">
    <property type="term" value="F:ATP-dependent activity, acting on DNA"/>
    <property type="evidence" value="ECO:0007669"/>
    <property type="project" value="TreeGrafter"/>
</dbReference>
<dbReference type="Pfam" id="PF00271">
    <property type="entry name" value="Helicase_C"/>
    <property type="match status" value="1"/>
</dbReference>
<dbReference type="Gene3D" id="3.40.50.300">
    <property type="entry name" value="P-loop containing nucleotide triphosphate hydrolases"/>
    <property type="match status" value="1"/>
</dbReference>
<keyword evidence="1" id="KW-0547">Nucleotide-binding</keyword>
<dbReference type="InterPro" id="IPR000330">
    <property type="entry name" value="SNF2_N"/>
</dbReference>
<dbReference type="GO" id="GO:0000724">
    <property type="term" value="P:double-strand break repair via homologous recombination"/>
    <property type="evidence" value="ECO:0007669"/>
    <property type="project" value="TreeGrafter"/>
</dbReference>
<organism evidence="6 7">
    <name type="scientific">Paraglomus brasilianum</name>
    <dbReference type="NCBI Taxonomy" id="144538"/>
    <lineage>
        <taxon>Eukaryota</taxon>
        <taxon>Fungi</taxon>
        <taxon>Fungi incertae sedis</taxon>
        <taxon>Mucoromycota</taxon>
        <taxon>Glomeromycotina</taxon>
        <taxon>Glomeromycetes</taxon>
        <taxon>Paraglomerales</taxon>
        <taxon>Paraglomeraceae</taxon>
        <taxon>Paraglomus</taxon>
    </lineage>
</organism>
<keyword evidence="7" id="KW-1185">Reference proteome</keyword>
<dbReference type="Pfam" id="PF00176">
    <property type="entry name" value="SNF2-rel_dom"/>
    <property type="match status" value="1"/>
</dbReference>
<reference evidence="6" key="1">
    <citation type="submission" date="2021-06" db="EMBL/GenBank/DDBJ databases">
        <authorList>
            <person name="Kallberg Y."/>
            <person name="Tangrot J."/>
            <person name="Rosling A."/>
        </authorList>
    </citation>
    <scope>NUCLEOTIDE SEQUENCE</scope>
    <source>
        <strain evidence="6">BR232B</strain>
    </source>
</reference>
<dbReference type="InterPro" id="IPR001650">
    <property type="entry name" value="Helicase_C-like"/>
</dbReference>
<name>A0A9N9CM16_9GLOM</name>
<dbReference type="CDD" id="cd18008">
    <property type="entry name" value="DEXDc_SHPRH-like"/>
    <property type="match status" value="1"/>
</dbReference>
<feature type="domain" description="Helicase C-terminal" evidence="5">
    <location>
        <begin position="535"/>
        <end position="709"/>
    </location>
</feature>
<sequence length="721" mass="81796">MEPTAKQTIHSALGALTESNTQPEVFPVKHKKNQAQMKKPLDVPPWNVNLQSRAYGSENAANVGISRLGSSISGPFKPASSTLGNTMTNFDQIYDSRYSRYDPRDTQNQIRELLESIPDEVDDCALTEGTPSEMTISLMRHQTQGLNWMKDREEGEKKNGGILADMGLGKTIQTLALILSNKSNQERKMTLIVAPLSLIRQWENEIVSKTKEKSLSVYLHHGPAKTKDARKLAKYDVVITTYQVVASEWPAPPKSKGKKKEEDNSVSLIYAGPLFKAKWHRIVLDEAQYIKNRNTMAAQGCYALDGLKRWCLTGTPIQNNLDELYSLFRFLRIEPLNNYDTFKKTIMQPIQYGRIGTSFKRLQIILKAVMLRRTKNTFIDGKPLLTLPERNVENIVVQFSPEERDFYQSLANRTQLTLNRYVKEGTLNNNFTNILVLLLRLRQACNHPNLVSKEAAGKDAKDKPISESAELQDQELNDLAKLMTSMAVGNSSECCEICLDRLDISEQVHCAKCTKEIVRKATTHDGFVSSAKIDKMIEILSITRRDNPRAKTIIFSQFASMLDLIEHPLTRAGFEFVRYDGSMPEKKRSNNLNLLRERDNITVLLLSLKCGSLGLNLTCANYVILLDVWWNPGKQTRFGDSADDFQMQFVGSNPQPLLRIRQLTGYTVYVSKITVADTVEDRIMMLQQKKKELADGVLENKVVKGDKLSLRDLMFLFNYDY</sequence>
<dbReference type="GO" id="GO:0005737">
    <property type="term" value="C:cytoplasm"/>
    <property type="evidence" value="ECO:0007669"/>
    <property type="project" value="TreeGrafter"/>
</dbReference>
<dbReference type="GO" id="GO:0016787">
    <property type="term" value="F:hydrolase activity"/>
    <property type="evidence" value="ECO:0007669"/>
    <property type="project" value="UniProtKB-KW"/>
</dbReference>
<keyword evidence="2" id="KW-0378">Hydrolase</keyword>
<evidence type="ECO:0000256" key="3">
    <source>
        <dbReference type="ARBA" id="ARBA00022840"/>
    </source>
</evidence>
<gene>
    <name evidence="6" type="ORF">PBRASI_LOCUS7945</name>
</gene>
<dbReference type="PANTHER" id="PTHR45626">
    <property type="entry name" value="TRANSCRIPTION TERMINATION FACTOR 2-RELATED"/>
    <property type="match status" value="1"/>
</dbReference>
<evidence type="ECO:0000313" key="6">
    <source>
        <dbReference type="EMBL" id="CAG8606777.1"/>
    </source>
</evidence>
<proteinExistence type="predicted"/>
<evidence type="ECO:0000259" key="5">
    <source>
        <dbReference type="PROSITE" id="PS51194"/>
    </source>
</evidence>
<dbReference type="SUPFAM" id="SSF52540">
    <property type="entry name" value="P-loop containing nucleoside triphosphate hydrolases"/>
    <property type="match status" value="2"/>
</dbReference>
<dbReference type="InterPro" id="IPR049730">
    <property type="entry name" value="SNF2/RAD54-like_C"/>
</dbReference>
<evidence type="ECO:0000259" key="4">
    <source>
        <dbReference type="PROSITE" id="PS51192"/>
    </source>
</evidence>
<dbReference type="PANTHER" id="PTHR45626:SF16">
    <property type="entry name" value="ATP-DEPENDENT HELICASE ULS1"/>
    <property type="match status" value="1"/>
</dbReference>
<dbReference type="InterPro" id="IPR050628">
    <property type="entry name" value="SNF2_RAD54_helicase_TF"/>
</dbReference>
<dbReference type="SMART" id="SM00490">
    <property type="entry name" value="HELICc"/>
    <property type="match status" value="1"/>
</dbReference>
<dbReference type="PROSITE" id="PS51194">
    <property type="entry name" value="HELICASE_CTER"/>
    <property type="match status" value="1"/>
</dbReference>
<dbReference type="PROSITE" id="PS51192">
    <property type="entry name" value="HELICASE_ATP_BIND_1"/>
    <property type="match status" value="1"/>
</dbReference>
<evidence type="ECO:0000256" key="2">
    <source>
        <dbReference type="ARBA" id="ARBA00022801"/>
    </source>
</evidence>
<keyword evidence="3" id="KW-0067">ATP-binding</keyword>
<dbReference type="GO" id="GO:0005634">
    <property type="term" value="C:nucleus"/>
    <property type="evidence" value="ECO:0007669"/>
    <property type="project" value="TreeGrafter"/>
</dbReference>
<feature type="domain" description="Helicase ATP-binding" evidence="4">
    <location>
        <begin position="151"/>
        <end position="334"/>
    </location>
</feature>
<protein>
    <submittedName>
        <fullName evidence="6">1100_t:CDS:1</fullName>
    </submittedName>
</protein>
<dbReference type="InterPro" id="IPR027417">
    <property type="entry name" value="P-loop_NTPase"/>
</dbReference>
<dbReference type="CDD" id="cd18793">
    <property type="entry name" value="SF2_C_SNF"/>
    <property type="match status" value="1"/>
</dbReference>
<comment type="caution">
    <text evidence="6">The sequence shown here is derived from an EMBL/GenBank/DDBJ whole genome shotgun (WGS) entry which is preliminary data.</text>
</comment>
<dbReference type="GO" id="GO:0005524">
    <property type="term" value="F:ATP binding"/>
    <property type="evidence" value="ECO:0007669"/>
    <property type="project" value="UniProtKB-KW"/>
</dbReference>
<dbReference type="InterPro" id="IPR038718">
    <property type="entry name" value="SNF2-like_sf"/>
</dbReference>
<dbReference type="Gene3D" id="3.40.50.10810">
    <property type="entry name" value="Tandem AAA-ATPase domain"/>
    <property type="match status" value="1"/>
</dbReference>
<dbReference type="InterPro" id="IPR014001">
    <property type="entry name" value="Helicase_ATP-bd"/>
</dbReference>
<dbReference type="OrthoDB" id="448448at2759"/>
<evidence type="ECO:0000313" key="7">
    <source>
        <dbReference type="Proteomes" id="UP000789739"/>
    </source>
</evidence>
<dbReference type="Proteomes" id="UP000789739">
    <property type="component" value="Unassembled WGS sequence"/>
</dbReference>
<dbReference type="SMART" id="SM00487">
    <property type="entry name" value="DEXDc"/>
    <property type="match status" value="1"/>
</dbReference>
<dbReference type="AlphaFoldDB" id="A0A9N9CM16"/>
<accession>A0A9N9CM16</accession>
<dbReference type="EMBL" id="CAJVPI010001319">
    <property type="protein sequence ID" value="CAG8606777.1"/>
    <property type="molecule type" value="Genomic_DNA"/>
</dbReference>